<dbReference type="Gene3D" id="2.40.160.20">
    <property type="match status" value="1"/>
</dbReference>
<dbReference type="EMBL" id="JRLY01000002">
    <property type="protein sequence ID" value="KGO94181.1"/>
    <property type="molecule type" value="Genomic_DNA"/>
</dbReference>
<keyword evidence="3" id="KW-1185">Reference proteome</keyword>
<dbReference type="Pfam" id="PF09411">
    <property type="entry name" value="PagL"/>
    <property type="match status" value="1"/>
</dbReference>
<dbReference type="Proteomes" id="UP000030111">
    <property type="component" value="Unassembled WGS sequence"/>
</dbReference>
<name>A0A0A2MRL2_9FLAO</name>
<keyword evidence="1" id="KW-0732">Signal</keyword>
<dbReference type="eggNOG" id="ENOG502Z8CE">
    <property type="taxonomic scope" value="Bacteria"/>
</dbReference>
<proteinExistence type="predicted"/>
<evidence type="ECO:0000313" key="3">
    <source>
        <dbReference type="Proteomes" id="UP000030111"/>
    </source>
</evidence>
<dbReference type="RefSeq" id="WP_026990534.1">
    <property type="nucleotide sequence ID" value="NZ_AUGP01000017.1"/>
</dbReference>
<reference evidence="2 3" key="1">
    <citation type="submission" date="2013-09" db="EMBL/GenBank/DDBJ databases">
        <authorList>
            <person name="Zeng Z."/>
            <person name="Chen C."/>
        </authorList>
    </citation>
    <scope>NUCLEOTIDE SEQUENCE [LARGE SCALE GENOMIC DNA]</scope>
    <source>
        <strain evidence="2 3">WB 4.1-42</strain>
    </source>
</reference>
<feature type="signal peptide" evidence="1">
    <location>
        <begin position="1"/>
        <end position="17"/>
    </location>
</feature>
<dbReference type="OrthoDB" id="627554at2"/>
<dbReference type="InterPro" id="IPR018550">
    <property type="entry name" value="Lipid-A_deacylase-rel"/>
</dbReference>
<dbReference type="AlphaFoldDB" id="A0A0A2MRL2"/>
<accession>A0A0A2MRL2</accession>
<dbReference type="STRING" id="1121898.GCA_000422725_01674"/>
<protein>
    <submittedName>
        <fullName evidence="2">Deacylase</fullName>
    </submittedName>
</protein>
<comment type="caution">
    <text evidence="2">The sequence shown here is derived from an EMBL/GenBank/DDBJ whole genome shotgun (WGS) entry which is preliminary data.</text>
</comment>
<evidence type="ECO:0000256" key="1">
    <source>
        <dbReference type="SAM" id="SignalP"/>
    </source>
</evidence>
<feature type="chain" id="PRO_5001991852" evidence="1">
    <location>
        <begin position="18"/>
        <end position="366"/>
    </location>
</feature>
<organism evidence="2 3">
    <name type="scientific">Flavobacterium subsaxonicum WB 4.1-42 = DSM 21790</name>
    <dbReference type="NCBI Taxonomy" id="1121898"/>
    <lineage>
        <taxon>Bacteria</taxon>
        <taxon>Pseudomonadati</taxon>
        <taxon>Bacteroidota</taxon>
        <taxon>Flavobacteriia</taxon>
        <taxon>Flavobacteriales</taxon>
        <taxon>Flavobacteriaceae</taxon>
        <taxon>Flavobacterium</taxon>
    </lineage>
</organism>
<evidence type="ECO:0000313" key="2">
    <source>
        <dbReference type="EMBL" id="KGO94181.1"/>
    </source>
</evidence>
<sequence length="366" mass="42177">MRHFYFLLLLFPALLFAQDKPEGSYTVDVNYFYGNIIPHRKSIQHLITEHPEGTIISFNRKTFGAAKCESVFNFPDYGVSFHYQDMKNQALGEMYGLYGHYSFYFLNRNIMFRVGQGIAYNTNPYDKQTNFRNYAYGVHFMPSTYFMLNYNKQDIWQGLGVQAGFMMVHHSNASMRAPNTSTNTLAINLGVNYTFNRKETNIYETALDAADSTYTEPVKFNAVFRGGFNESDVIGSGQKAYYALGLYADKRISKHSTYQLGVDVFWARYLKEYIRYQSIAYPELNVDGSKDYRKIGLFAGYELRMDRLAPEAQVGYYVYSPFNSTGRLYERIGLKYYIADYVFASVGLKTHGAKAEVMEFGLGIRL</sequence>
<gene>
    <name evidence="2" type="ORF">Q766_04430</name>
</gene>